<dbReference type="EMBL" id="BDGG01000002">
    <property type="protein sequence ID" value="GAU92995.1"/>
    <property type="molecule type" value="Genomic_DNA"/>
</dbReference>
<dbReference type="AlphaFoldDB" id="A0A1D1UX27"/>
<name>A0A1D1UX27_RAMVA</name>
<accession>A0A1D1UX27</accession>
<reference evidence="1 2" key="1">
    <citation type="journal article" date="2016" name="Nat. Commun.">
        <title>Extremotolerant tardigrade genome and improved radiotolerance of human cultured cells by tardigrade-unique protein.</title>
        <authorList>
            <person name="Hashimoto T."/>
            <person name="Horikawa D.D."/>
            <person name="Saito Y."/>
            <person name="Kuwahara H."/>
            <person name="Kozuka-Hata H."/>
            <person name="Shin-I T."/>
            <person name="Minakuchi Y."/>
            <person name="Ohishi K."/>
            <person name="Motoyama A."/>
            <person name="Aizu T."/>
            <person name="Enomoto A."/>
            <person name="Kondo K."/>
            <person name="Tanaka S."/>
            <person name="Hara Y."/>
            <person name="Koshikawa S."/>
            <person name="Sagara H."/>
            <person name="Miura T."/>
            <person name="Yokobori S."/>
            <person name="Miyagawa K."/>
            <person name="Suzuki Y."/>
            <person name="Kubo T."/>
            <person name="Oyama M."/>
            <person name="Kohara Y."/>
            <person name="Fujiyama A."/>
            <person name="Arakawa K."/>
            <person name="Katayama T."/>
            <person name="Toyoda A."/>
            <person name="Kunieda T."/>
        </authorList>
    </citation>
    <scope>NUCLEOTIDE SEQUENCE [LARGE SCALE GENOMIC DNA]</scope>
    <source>
        <strain evidence="1 2">YOKOZUNA-1</strain>
    </source>
</reference>
<dbReference type="Proteomes" id="UP000186922">
    <property type="component" value="Unassembled WGS sequence"/>
</dbReference>
<evidence type="ECO:0000313" key="1">
    <source>
        <dbReference type="EMBL" id="GAU92995.1"/>
    </source>
</evidence>
<protein>
    <submittedName>
        <fullName evidence="1">Uncharacterized protein</fullName>
    </submittedName>
</protein>
<sequence length="226" mass="25920">MGCNQLNYSAHFILVKYVRRVELRTVKLKRQLYFGTALRRRTASCPGGCFHLKAVPKYACTLLSYFPERQCDIPSHRSFSDLTILRIVSAEFWTCAFFVDKAPLFGQLPFITCFSSRVKLCSFEDTGFLLPVGLVEGLFSWSLLQSRRFGNRSTDPRWQRAVLEIPTEQSFLRFATCRTSVWIPLASRFHPLMTKNAGRTASSITCCTIRPTTSLFFWQLFYSSGS</sequence>
<keyword evidence="2" id="KW-1185">Reference proteome</keyword>
<evidence type="ECO:0000313" key="2">
    <source>
        <dbReference type="Proteomes" id="UP000186922"/>
    </source>
</evidence>
<organism evidence="1 2">
    <name type="scientific">Ramazzottius varieornatus</name>
    <name type="common">Water bear</name>
    <name type="synonym">Tardigrade</name>
    <dbReference type="NCBI Taxonomy" id="947166"/>
    <lineage>
        <taxon>Eukaryota</taxon>
        <taxon>Metazoa</taxon>
        <taxon>Ecdysozoa</taxon>
        <taxon>Tardigrada</taxon>
        <taxon>Eutardigrada</taxon>
        <taxon>Parachela</taxon>
        <taxon>Hypsibioidea</taxon>
        <taxon>Ramazzottiidae</taxon>
        <taxon>Ramazzottius</taxon>
    </lineage>
</organism>
<comment type="caution">
    <text evidence="1">The sequence shown here is derived from an EMBL/GenBank/DDBJ whole genome shotgun (WGS) entry which is preliminary data.</text>
</comment>
<proteinExistence type="predicted"/>
<gene>
    <name evidence="1" type="primary">RvY_04998</name>
    <name evidence="1" type="synonym">RvY_04998.1</name>
    <name evidence="1" type="ORF">RvY_04998-1</name>
</gene>